<dbReference type="AlphaFoldDB" id="A0A4U5VUW2"/>
<keyword evidence="3" id="KW-1185">Reference proteome</keyword>
<dbReference type="EMBL" id="CM014101">
    <property type="protein sequence ID" value="TKS92537.1"/>
    <property type="molecule type" value="Genomic_DNA"/>
</dbReference>
<feature type="compositionally biased region" description="Polar residues" evidence="1">
    <location>
        <begin position="114"/>
        <end position="130"/>
    </location>
</feature>
<name>A0A4U5VUW2_COLLU</name>
<protein>
    <submittedName>
        <fullName evidence="2">Uncharacterized protein</fullName>
    </submittedName>
</protein>
<feature type="region of interest" description="Disordered" evidence="1">
    <location>
        <begin position="1"/>
        <end position="57"/>
    </location>
</feature>
<dbReference type="Proteomes" id="UP000298787">
    <property type="component" value="Chromosome 24"/>
</dbReference>
<evidence type="ECO:0000313" key="3">
    <source>
        <dbReference type="Proteomes" id="UP000298787"/>
    </source>
</evidence>
<evidence type="ECO:0000313" key="2">
    <source>
        <dbReference type="EMBL" id="TKS92537.1"/>
    </source>
</evidence>
<accession>A0A4U5VUW2</accession>
<feature type="compositionally biased region" description="Polar residues" evidence="1">
    <location>
        <begin position="206"/>
        <end position="223"/>
    </location>
</feature>
<feature type="region of interest" description="Disordered" evidence="1">
    <location>
        <begin position="163"/>
        <end position="240"/>
    </location>
</feature>
<organism evidence="2 3">
    <name type="scientific">Collichthys lucidus</name>
    <name type="common">Big head croaker</name>
    <name type="synonym">Sciaena lucida</name>
    <dbReference type="NCBI Taxonomy" id="240159"/>
    <lineage>
        <taxon>Eukaryota</taxon>
        <taxon>Metazoa</taxon>
        <taxon>Chordata</taxon>
        <taxon>Craniata</taxon>
        <taxon>Vertebrata</taxon>
        <taxon>Euteleostomi</taxon>
        <taxon>Actinopterygii</taxon>
        <taxon>Neopterygii</taxon>
        <taxon>Teleostei</taxon>
        <taxon>Neoteleostei</taxon>
        <taxon>Acanthomorphata</taxon>
        <taxon>Eupercaria</taxon>
        <taxon>Sciaenidae</taxon>
        <taxon>Collichthys</taxon>
    </lineage>
</organism>
<reference evidence="2 3" key="1">
    <citation type="submission" date="2019-01" db="EMBL/GenBank/DDBJ databases">
        <title>Genome Assembly of Collichthys lucidus.</title>
        <authorList>
            <person name="Cai M."/>
            <person name="Xiao S."/>
        </authorList>
    </citation>
    <scope>NUCLEOTIDE SEQUENCE [LARGE SCALE GENOMIC DNA]</scope>
    <source>
        <strain evidence="2">JT15FE1705JMU</strain>
        <tissue evidence="2">Muscle</tissue>
    </source>
</reference>
<feature type="region of interest" description="Disordered" evidence="1">
    <location>
        <begin position="69"/>
        <end position="148"/>
    </location>
</feature>
<proteinExistence type="predicted"/>
<gene>
    <name evidence="2" type="ORF">D9C73_027477</name>
</gene>
<sequence length="262" mass="28194">MLPTDTNNGIQLDEARDNAAGPSYRPAAVTGDRPPAQAGLAEAVPAGNNNNPSHFVKVKTKRKWLNRIRQAFSSSKPPVMSGKDKETTMDNNNGIPSDKATTAGPGYRPETINDRTPASNGNRPPIQTWQDEAAAAAAAGTSNNPSDFVEVKTKHKWLKRIRQAFSSSKPPVMSGKDEETTMDNNNGIPSDEATAAGPSYRPETVTYRTPANNGNRPPIQTWQDEAAAAAAAGTSNNPSDFVKVKTKHKWLKRVRQAFSGMA</sequence>
<evidence type="ECO:0000256" key="1">
    <source>
        <dbReference type="SAM" id="MobiDB-lite"/>
    </source>
</evidence>
<feature type="compositionally biased region" description="Polar residues" evidence="1">
    <location>
        <begin position="1"/>
        <end position="10"/>
    </location>
</feature>